<evidence type="ECO:0000256" key="3">
    <source>
        <dbReference type="RuleBase" id="RU367036"/>
    </source>
</evidence>
<evidence type="ECO:0000256" key="1">
    <source>
        <dbReference type="ARBA" id="ARBA00008861"/>
    </source>
</evidence>
<evidence type="ECO:0000256" key="2">
    <source>
        <dbReference type="PIRSR" id="PIRSR639126-1"/>
    </source>
</evidence>
<dbReference type="Gene3D" id="3.10.490.10">
    <property type="entry name" value="Gamma-glutamyl cyclotransferase-like"/>
    <property type="match status" value="1"/>
</dbReference>
<name>A0A0M3K5G7_ANISI</name>
<reference evidence="5 6" key="2">
    <citation type="submission" date="2018-11" db="EMBL/GenBank/DDBJ databases">
        <authorList>
            <consortium name="Pathogen Informatics"/>
        </authorList>
    </citation>
    <scope>NUCLEOTIDE SEQUENCE [LARGE SCALE GENOMIC DNA]</scope>
</reference>
<evidence type="ECO:0000313" key="6">
    <source>
        <dbReference type="Proteomes" id="UP000267096"/>
    </source>
</evidence>
<dbReference type="InterPro" id="IPR009288">
    <property type="entry name" value="AIG2-like_dom"/>
</dbReference>
<dbReference type="GO" id="GO:0005829">
    <property type="term" value="C:cytosol"/>
    <property type="evidence" value="ECO:0007669"/>
    <property type="project" value="TreeGrafter"/>
</dbReference>
<dbReference type="EMBL" id="UYRR01032441">
    <property type="protein sequence ID" value="VDK55650.1"/>
    <property type="molecule type" value="Genomic_DNA"/>
</dbReference>
<dbReference type="Pfam" id="PF06094">
    <property type="entry name" value="GGACT"/>
    <property type="match status" value="1"/>
</dbReference>
<dbReference type="PANTHER" id="PTHR12510">
    <property type="entry name" value="TROPONIN C-AKIN-1 PROTEIN"/>
    <property type="match status" value="1"/>
</dbReference>
<keyword evidence="6" id="KW-1185">Reference proteome</keyword>
<organism evidence="7">
    <name type="scientific">Anisakis simplex</name>
    <name type="common">Herring worm</name>
    <dbReference type="NCBI Taxonomy" id="6269"/>
    <lineage>
        <taxon>Eukaryota</taxon>
        <taxon>Metazoa</taxon>
        <taxon>Ecdysozoa</taxon>
        <taxon>Nematoda</taxon>
        <taxon>Chromadorea</taxon>
        <taxon>Rhabditida</taxon>
        <taxon>Spirurina</taxon>
        <taxon>Ascaridomorpha</taxon>
        <taxon>Ascaridoidea</taxon>
        <taxon>Anisakidae</taxon>
        <taxon>Anisakis</taxon>
        <taxon>Anisakis simplex complex</taxon>
    </lineage>
</organism>
<dbReference type="SUPFAM" id="SSF110857">
    <property type="entry name" value="Gamma-glutamyl cyclotransferase-like"/>
    <property type="match status" value="1"/>
</dbReference>
<feature type="domain" description="Gamma-glutamylcyclotransferase AIG2-like" evidence="4">
    <location>
        <begin position="25"/>
        <end position="133"/>
    </location>
</feature>
<reference evidence="7" key="1">
    <citation type="submission" date="2017-02" db="UniProtKB">
        <authorList>
            <consortium name="WormBaseParasite"/>
        </authorList>
    </citation>
    <scope>IDENTIFICATION</scope>
</reference>
<feature type="active site" description="Proton acceptor" evidence="2">
    <location>
        <position position="103"/>
    </location>
</feature>
<dbReference type="Proteomes" id="UP000267096">
    <property type="component" value="Unassembled WGS sequence"/>
</dbReference>
<dbReference type="InterPro" id="IPR039126">
    <property type="entry name" value="GGACT"/>
</dbReference>
<dbReference type="CDD" id="cd06661">
    <property type="entry name" value="GGCT_like"/>
    <property type="match status" value="1"/>
</dbReference>
<evidence type="ECO:0000259" key="4">
    <source>
        <dbReference type="Pfam" id="PF06094"/>
    </source>
</evidence>
<dbReference type="WBParaSite" id="ASIM_0001620801-mRNA-1">
    <property type="protein sequence ID" value="ASIM_0001620801-mRNA-1"/>
    <property type="gene ID" value="ASIM_0001620801"/>
</dbReference>
<dbReference type="OrthoDB" id="113620at2759"/>
<dbReference type="InterPro" id="IPR036568">
    <property type="entry name" value="GGCT-like_sf"/>
</dbReference>
<dbReference type="GO" id="GO:0061929">
    <property type="term" value="F:gamma-glutamylaminecyclotransferase activity"/>
    <property type="evidence" value="ECO:0007669"/>
    <property type="project" value="InterPro"/>
</dbReference>
<evidence type="ECO:0000313" key="5">
    <source>
        <dbReference type="EMBL" id="VDK55650.1"/>
    </source>
</evidence>
<evidence type="ECO:0000313" key="7">
    <source>
        <dbReference type="WBParaSite" id="ASIM_0001620801-mRNA-1"/>
    </source>
</evidence>
<accession>A0A0M3K5G7</accession>
<dbReference type="InterPro" id="IPR013024">
    <property type="entry name" value="GGCT-like"/>
</dbReference>
<protein>
    <recommendedName>
        <fullName evidence="3">Gamma-glutamylcyclotransferase family protein</fullName>
    </recommendedName>
</protein>
<gene>
    <name evidence="5" type="ORF">ASIM_LOCUS15615</name>
</gene>
<sequence>MYQSSKNNFLQRLVNTNTIKNSCVVFVYGTLKSGEPNNGVLKNDESGQNRFVGSARTVERFPLIVASKYNIPFCLKQPGTGHRIHGEVYEVDESKMEFLDKFESHPQFYTRQLHQVEMNSGEVLMAWIYLLPSWKPELLQEGSEFLENYTSSGSHGRPYVDR</sequence>
<dbReference type="PANTHER" id="PTHR12510:SF4">
    <property type="entry name" value="GAMMA-GLUTAMYLAMINECYCLOTRANSFERASE"/>
    <property type="match status" value="1"/>
</dbReference>
<dbReference type="AlphaFoldDB" id="A0A0M3K5G7"/>
<comment type="similarity">
    <text evidence="1 3">Belongs to the gamma-glutamylcyclotransferase family.</text>
</comment>
<proteinExistence type="inferred from homology"/>